<protein>
    <submittedName>
        <fullName evidence="1">AAEL001961-PA</fullName>
    </submittedName>
</protein>
<sequence>MHRVAFVLDGFFGARSDGYNPAAIDIQLVPLKNTSAVIHSGRAEKQQIPRLLRTFTEQFHQIPFQVPMGHRFVHFDAIQRVSILGQFVLEHVLFEIPAREQKRKCHCFVVKIRFDEIRQIASISGVLPFGVQFECALNQLGAGFANGVILQRFPVVLQAVPIQGVPNGRYGPRTVILARILYGDRRRSRRMSRSERKIQRWHKDGLEAVFPQKRRVGFAVVTLRLEDDYFFHH</sequence>
<reference evidence="1" key="1">
    <citation type="submission" date="2005-10" db="EMBL/GenBank/DDBJ databases">
        <authorList>
            <person name="Loftus B.J."/>
            <person name="Nene V.M."/>
            <person name="Hannick L.I."/>
            <person name="Bidwell S."/>
            <person name="Haas B."/>
            <person name="Amedeo P."/>
            <person name="Orvis J."/>
            <person name="Wortman J.R."/>
            <person name="White O.R."/>
            <person name="Salzberg S."/>
            <person name="Shumway M."/>
            <person name="Koo H."/>
            <person name="Zhao Y."/>
            <person name="Holmes M."/>
            <person name="Miller J."/>
            <person name="Schatz M."/>
            <person name="Pop M."/>
            <person name="Pai G."/>
            <person name="Utterback T."/>
            <person name="Rogers Y.-H."/>
            <person name="Kravitz S."/>
            <person name="Fraser C.M."/>
        </authorList>
    </citation>
    <scope>NUCLEOTIDE SEQUENCE</scope>
    <source>
        <strain evidence="1">Liverpool</strain>
    </source>
</reference>
<dbReference type="Proteomes" id="UP000682892">
    <property type="component" value="Unassembled WGS sequence"/>
</dbReference>
<organism evidence="1 2">
    <name type="scientific">Aedes aegypti</name>
    <name type="common">Yellowfever mosquito</name>
    <name type="synonym">Culex aegypti</name>
    <dbReference type="NCBI Taxonomy" id="7159"/>
    <lineage>
        <taxon>Eukaryota</taxon>
        <taxon>Metazoa</taxon>
        <taxon>Ecdysozoa</taxon>
        <taxon>Arthropoda</taxon>
        <taxon>Hexapoda</taxon>
        <taxon>Insecta</taxon>
        <taxon>Pterygota</taxon>
        <taxon>Neoptera</taxon>
        <taxon>Endopterygota</taxon>
        <taxon>Diptera</taxon>
        <taxon>Nematocera</taxon>
        <taxon>Culicoidea</taxon>
        <taxon>Culicidae</taxon>
        <taxon>Culicinae</taxon>
        <taxon>Aedini</taxon>
        <taxon>Aedes</taxon>
        <taxon>Stegomyia</taxon>
    </lineage>
</organism>
<accession>Q17JL9</accession>
<proteinExistence type="predicted"/>
<reference evidence="1" key="2">
    <citation type="journal article" date="2007" name="Science">
        <title>Genome sequence of Aedes aegypti, a major arbovirus vector.</title>
        <authorList>
            <person name="Nene V."/>
            <person name="Wortman J.R."/>
            <person name="Lawson D."/>
            <person name="Haas B."/>
            <person name="Kodira C."/>
            <person name="Tu Z.J."/>
            <person name="Loftus B."/>
            <person name="Xi Z."/>
            <person name="Megy K."/>
            <person name="Grabherr M."/>
            <person name="Ren Q."/>
            <person name="Zdobnov E.M."/>
            <person name="Lobo N.F."/>
            <person name="Campbell K.S."/>
            <person name="Brown S.E."/>
            <person name="Bonaldo M.F."/>
            <person name="Zhu J."/>
            <person name="Sinkins S.P."/>
            <person name="Hogenkamp D.G."/>
            <person name="Amedeo P."/>
            <person name="Arensburger P."/>
            <person name="Atkinson P.W."/>
            <person name="Bidwell S."/>
            <person name="Biedler J."/>
            <person name="Birney E."/>
            <person name="Bruggner R.V."/>
            <person name="Costas J."/>
            <person name="Coy M.R."/>
            <person name="Crabtree J."/>
            <person name="Crawford M."/>
            <person name="Debruyn B."/>
            <person name="Decaprio D."/>
            <person name="Eiglmeier K."/>
            <person name="Eisenstadt E."/>
            <person name="El-Dorry H."/>
            <person name="Gelbart W.M."/>
            <person name="Gomes S.L."/>
            <person name="Hammond M."/>
            <person name="Hannick L.I."/>
            <person name="Hogan J.R."/>
            <person name="Holmes M.H."/>
            <person name="Jaffe D."/>
            <person name="Johnston J.S."/>
            <person name="Kennedy R.C."/>
            <person name="Koo H."/>
            <person name="Kravitz S."/>
            <person name="Kriventseva E.V."/>
            <person name="Kulp D."/>
            <person name="Labutti K."/>
            <person name="Lee E."/>
            <person name="Li S."/>
            <person name="Lovin D.D."/>
            <person name="Mao C."/>
            <person name="Mauceli E."/>
            <person name="Menck C.F."/>
            <person name="Miller J.R."/>
            <person name="Montgomery P."/>
            <person name="Mori A."/>
            <person name="Nascimento A.L."/>
            <person name="Naveira H.F."/>
            <person name="Nusbaum C."/>
            <person name="O'leary S."/>
            <person name="Orvis J."/>
            <person name="Pertea M."/>
            <person name="Quesneville H."/>
            <person name="Reidenbach K.R."/>
            <person name="Rogers Y.H."/>
            <person name="Roth C.W."/>
            <person name="Schneider J.R."/>
            <person name="Schatz M."/>
            <person name="Shumway M."/>
            <person name="Stanke M."/>
            <person name="Stinson E.O."/>
            <person name="Tubio J.M."/>
            <person name="Vanzee J.P."/>
            <person name="Verjovski-Almeida S."/>
            <person name="Werner D."/>
            <person name="White O."/>
            <person name="Wyder S."/>
            <person name="Zeng Q."/>
            <person name="Zhao Q."/>
            <person name="Zhao Y."/>
            <person name="Hill C.A."/>
            <person name="Raikhel A.S."/>
            <person name="Soares M.B."/>
            <person name="Knudson D.L."/>
            <person name="Lee N.H."/>
            <person name="Galagan J."/>
            <person name="Salzberg S.L."/>
            <person name="Paulsen I.T."/>
            <person name="Dimopoulos G."/>
            <person name="Collins F.H."/>
            <person name="Birren B."/>
            <person name="Fraser-Liggett C.M."/>
            <person name="Severson D.W."/>
        </authorList>
    </citation>
    <scope>NUCLEOTIDE SEQUENCE [LARGE SCALE GENOMIC DNA]</scope>
    <source>
        <strain evidence="1">Liverpool</strain>
    </source>
</reference>
<dbReference type="EMBL" id="CH477232">
    <property type="protein sequence ID" value="EAT46820.1"/>
    <property type="molecule type" value="Genomic_DNA"/>
</dbReference>
<name>Q17JL9_AEDAE</name>
<dbReference type="HOGENOM" id="CLU_1190714_0_0_1"/>
<reference evidence="1" key="3">
    <citation type="submission" date="2012-09" db="EMBL/GenBank/DDBJ databases">
        <authorList>
            <consortium name="VectorBase"/>
        </authorList>
    </citation>
    <scope>NUCLEOTIDE SEQUENCE</scope>
    <source>
        <strain evidence="1">Liverpool</strain>
    </source>
</reference>
<dbReference type="AlphaFoldDB" id="Q17JL9"/>
<gene>
    <name evidence="1" type="ORF">AaeL_AAEL001961</name>
</gene>
<evidence type="ECO:0000313" key="2">
    <source>
        <dbReference type="Proteomes" id="UP000682892"/>
    </source>
</evidence>
<evidence type="ECO:0000313" key="1">
    <source>
        <dbReference type="EMBL" id="EAT46820.1"/>
    </source>
</evidence>
<dbReference type="PaxDb" id="7159-AAEL001961-PA"/>